<accession>A0ACC6IKS9</accession>
<reference evidence="1" key="1">
    <citation type="submission" date="2023-08" db="EMBL/GenBank/DDBJ databases">
        <title>Functional and genomic diversity of the sorghum phyllosphere microbiome.</title>
        <authorList>
            <person name="Shade A."/>
        </authorList>
    </citation>
    <scope>NUCLEOTIDE SEQUENCE</scope>
    <source>
        <strain evidence="1">SORGH_AS_0885</strain>
    </source>
</reference>
<evidence type="ECO:0000313" key="1">
    <source>
        <dbReference type="EMBL" id="MDR6211243.1"/>
    </source>
</evidence>
<sequence>MRSGGPTFRGADEALDAVDAIVAGAAAEARRAEQYAAAVDGLRVHGRPSDGSDVTVTLDHAGGLVHLAVGERVAAQGGAAVARAVLAANATARRRLPALLGGLAREAFGADSATTAHVVQHAERMFAARAGASDAAGERPAGASVGAGVLR</sequence>
<protein>
    <submittedName>
        <fullName evidence="1">Uncharacterized protein</fullName>
    </submittedName>
</protein>
<proteinExistence type="predicted"/>
<organism evidence="1 2">
    <name type="scientific">Nocardioides zeae</name>
    <dbReference type="NCBI Taxonomy" id="1457234"/>
    <lineage>
        <taxon>Bacteria</taxon>
        <taxon>Bacillati</taxon>
        <taxon>Actinomycetota</taxon>
        <taxon>Actinomycetes</taxon>
        <taxon>Propionibacteriales</taxon>
        <taxon>Nocardioidaceae</taxon>
        <taxon>Nocardioides</taxon>
    </lineage>
</organism>
<gene>
    <name evidence="1" type="ORF">QE364_002964</name>
</gene>
<comment type="caution">
    <text evidence="1">The sequence shown here is derived from an EMBL/GenBank/DDBJ whole genome shotgun (WGS) entry which is preliminary data.</text>
</comment>
<dbReference type="EMBL" id="JAVIZJ010000008">
    <property type="protein sequence ID" value="MDR6211243.1"/>
    <property type="molecule type" value="Genomic_DNA"/>
</dbReference>
<name>A0ACC6IKS9_9ACTN</name>
<evidence type="ECO:0000313" key="2">
    <source>
        <dbReference type="Proteomes" id="UP001261666"/>
    </source>
</evidence>
<keyword evidence="2" id="KW-1185">Reference proteome</keyword>
<dbReference type="Proteomes" id="UP001261666">
    <property type="component" value="Unassembled WGS sequence"/>
</dbReference>